<accession>A0A6P7S6V3</accession>
<evidence type="ECO:0000256" key="5">
    <source>
        <dbReference type="ARBA" id="ARBA00022701"/>
    </source>
</evidence>
<comment type="similarity">
    <text evidence="2">Belongs to the HAUS1 family.</text>
</comment>
<evidence type="ECO:0000256" key="4">
    <source>
        <dbReference type="ARBA" id="ARBA00022618"/>
    </source>
</evidence>
<keyword evidence="5" id="KW-0493">Microtubule</keyword>
<dbReference type="InterPro" id="IPR026243">
    <property type="entry name" value="HAUS1"/>
</dbReference>
<dbReference type="KEGG" id="osn:115209533"/>
<evidence type="ECO:0000256" key="6">
    <source>
        <dbReference type="ARBA" id="ARBA00022776"/>
    </source>
</evidence>
<dbReference type="PANTHER" id="PTHR31570:SF1">
    <property type="entry name" value="HAUS AUGMIN-LIKE COMPLEX SUBUNIT 1"/>
    <property type="match status" value="1"/>
</dbReference>
<dbReference type="GO" id="GO:0051225">
    <property type="term" value="P:spindle assembly"/>
    <property type="evidence" value="ECO:0007669"/>
    <property type="project" value="InterPro"/>
</dbReference>
<dbReference type="GO" id="GO:0070652">
    <property type="term" value="C:HAUS complex"/>
    <property type="evidence" value="ECO:0007669"/>
    <property type="project" value="InterPro"/>
</dbReference>
<organism evidence="11 12">
    <name type="scientific">Octopus sinensis</name>
    <name type="common">East Asian common octopus</name>
    <dbReference type="NCBI Taxonomy" id="2607531"/>
    <lineage>
        <taxon>Eukaryota</taxon>
        <taxon>Metazoa</taxon>
        <taxon>Spiralia</taxon>
        <taxon>Lophotrochozoa</taxon>
        <taxon>Mollusca</taxon>
        <taxon>Cephalopoda</taxon>
        <taxon>Coleoidea</taxon>
        <taxon>Octopodiformes</taxon>
        <taxon>Octopoda</taxon>
        <taxon>Incirrata</taxon>
        <taxon>Octopodidae</taxon>
        <taxon>Octopus</taxon>
    </lineage>
</organism>
<keyword evidence="7 10" id="KW-0175">Coiled coil</keyword>
<evidence type="ECO:0000313" key="11">
    <source>
        <dbReference type="Proteomes" id="UP000515154"/>
    </source>
</evidence>
<reference evidence="12" key="1">
    <citation type="submission" date="2025-08" db="UniProtKB">
        <authorList>
            <consortium name="RefSeq"/>
        </authorList>
    </citation>
    <scope>IDENTIFICATION</scope>
</reference>
<evidence type="ECO:0000256" key="10">
    <source>
        <dbReference type="SAM" id="Coils"/>
    </source>
</evidence>
<evidence type="ECO:0000256" key="7">
    <source>
        <dbReference type="ARBA" id="ARBA00023054"/>
    </source>
</evidence>
<evidence type="ECO:0000256" key="1">
    <source>
        <dbReference type="ARBA" id="ARBA00004186"/>
    </source>
</evidence>
<keyword evidence="9" id="KW-0131">Cell cycle</keyword>
<dbReference type="GO" id="GO:0005819">
    <property type="term" value="C:spindle"/>
    <property type="evidence" value="ECO:0007669"/>
    <property type="project" value="UniProtKB-SubCell"/>
</dbReference>
<evidence type="ECO:0000313" key="12">
    <source>
        <dbReference type="RefSeq" id="XP_029633826.2"/>
    </source>
</evidence>
<dbReference type="PANTHER" id="PTHR31570">
    <property type="entry name" value="HAUS AUGMIN-LIKE COMPLEX SUBUNIT 1"/>
    <property type="match status" value="1"/>
</dbReference>
<feature type="coiled-coil region" evidence="10">
    <location>
        <begin position="189"/>
        <end position="223"/>
    </location>
</feature>
<keyword evidence="6" id="KW-0498">Mitosis</keyword>
<keyword evidence="8" id="KW-0206">Cytoskeleton</keyword>
<dbReference type="PRINTS" id="PR02087">
    <property type="entry name" value="HAUSAUGMINL1"/>
</dbReference>
<comment type="subcellular location">
    <subcellularLocation>
        <location evidence="1">Cytoplasm</location>
        <location evidence="1">Cytoskeleton</location>
        <location evidence="1">Spindle</location>
    </subcellularLocation>
</comment>
<keyword evidence="11" id="KW-1185">Reference proteome</keyword>
<dbReference type="RefSeq" id="XP_029633826.2">
    <property type="nucleotide sequence ID" value="XM_029777966.2"/>
</dbReference>
<evidence type="ECO:0000256" key="8">
    <source>
        <dbReference type="ARBA" id="ARBA00023212"/>
    </source>
</evidence>
<keyword evidence="3" id="KW-0963">Cytoplasm</keyword>
<evidence type="ECO:0000256" key="2">
    <source>
        <dbReference type="ARBA" id="ARBA00005479"/>
    </source>
</evidence>
<dbReference type="GO" id="GO:0005829">
    <property type="term" value="C:cytosol"/>
    <property type="evidence" value="ECO:0007669"/>
    <property type="project" value="TreeGrafter"/>
</dbReference>
<sequence>MNINYIKDKTSELRVSDLNQKALEYKSENRNLSRVLNFMELEVGNNSKCSKKYLEILCELARLLNLNSLSETSYMMALINLKNEMQVVSEQKFKLKPSIDNHSSMKIHYGLTHSTLSRTISFCQEPVVGLENGFQKFTSLKEKAKSTGIDTTLVHGAILDSVKAKDKIVKNTNSLECRLTEFNKLPLTLRSISNEISKLEFYKNQLQEELDDLLKQKSCTYSQF</sequence>
<keyword evidence="4" id="KW-0132">Cell division</keyword>
<dbReference type="GO" id="GO:0051301">
    <property type="term" value="P:cell division"/>
    <property type="evidence" value="ECO:0007669"/>
    <property type="project" value="UniProtKB-KW"/>
</dbReference>
<gene>
    <name evidence="12" type="primary">LOC115209533</name>
</gene>
<evidence type="ECO:0000256" key="3">
    <source>
        <dbReference type="ARBA" id="ARBA00022490"/>
    </source>
</evidence>
<dbReference type="Pfam" id="PF25762">
    <property type="entry name" value="HAUS1"/>
    <property type="match status" value="1"/>
</dbReference>
<dbReference type="AlphaFoldDB" id="A0A6P7S6V3"/>
<evidence type="ECO:0000256" key="9">
    <source>
        <dbReference type="ARBA" id="ARBA00023306"/>
    </source>
</evidence>
<proteinExistence type="inferred from homology"/>
<protein>
    <submittedName>
        <fullName evidence="12">Uncharacterized protein LOC115209533</fullName>
    </submittedName>
</protein>
<dbReference type="Proteomes" id="UP000515154">
    <property type="component" value="Linkage group LG3"/>
</dbReference>
<dbReference type="GO" id="GO:0005874">
    <property type="term" value="C:microtubule"/>
    <property type="evidence" value="ECO:0007669"/>
    <property type="project" value="UniProtKB-KW"/>
</dbReference>
<name>A0A6P7S6V3_9MOLL</name>